<name>A0A3N2PV63_SODAK</name>
<comment type="similarity">
    <text evidence="8">Belongs to the histone H1/H5 family.</text>
</comment>
<evidence type="ECO:0000256" key="2">
    <source>
        <dbReference type="ARBA" id="ARBA00004286"/>
    </source>
</evidence>
<protein>
    <recommendedName>
        <fullName evidence="3">Histone H1</fullName>
    </recommendedName>
</protein>
<organism evidence="11 12">
    <name type="scientific">Sodiomyces alkalinus (strain CBS 110278 / VKM F-3762 / F11)</name>
    <name type="common">Alkaliphilic filamentous fungus</name>
    <dbReference type="NCBI Taxonomy" id="1314773"/>
    <lineage>
        <taxon>Eukaryota</taxon>
        <taxon>Fungi</taxon>
        <taxon>Dikarya</taxon>
        <taxon>Ascomycota</taxon>
        <taxon>Pezizomycotina</taxon>
        <taxon>Sordariomycetes</taxon>
        <taxon>Hypocreomycetidae</taxon>
        <taxon>Glomerellales</taxon>
        <taxon>Plectosphaerellaceae</taxon>
        <taxon>Sodiomyces</taxon>
    </lineage>
</organism>
<dbReference type="GO" id="GO:0003690">
    <property type="term" value="F:double-stranded DNA binding"/>
    <property type="evidence" value="ECO:0007669"/>
    <property type="project" value="TreeGrafter"/>
</dbReference>
<dbReference type="OrthoDB" id="1110759at2759"/>
<comment type="subcellular location">
    <subcellularLocation>
        <location evidence="2">Chromosome</location>
    </subcellularLocation>
    <subcellularLocation>
        <location evidence="1 8">Nucleus</location>
    </subcellularLocation>
</comment>
<dbReference type="Gene3D" id="1.10.10.10">
    <property type="entry name" value="Winged helix-like DNA-binding domain superfamily/Winged helix DNA-binding domain"/>
    <property type="match status" value="1"/>
</dbReference>
<feature type="region of interest" description="Disordered" evidence="9">
    <location>
        <begin position="75"/>
        <end position="207"/>
    </location>
</feature>
<feature type="compositionally biased region" description="Basic and acidic residues" evidence="9">
    <location>
        <begin position="106"/>
        <end position="122"/>
    </location>
</feature>
<dbReference type="PANTHER" id="PTHR11467">
    <property type="entry name" value="HISTONE H1"/>
    <property type="match status" value="1"/>
</dbReference>
<evidence type="ECO:0000313" key="12">
    <source>
        <dbReference type="Proteomes" id="UP000272025"/>
    </source>
</evidence>
<dbReference type="GO" id="GO:0005634">
    <property type="term" value="C:nucleus"/>
    <property type="evidence" value="ECO:0007669"/>
    <property type="project" value="UniProtKB-SubCell"/>
</dbReference>
<dbReference type="InterPro" id="IPR036390">
    <property type="entry name" value="WH_DNA-bd_sf"/>
</dbReference>
<evidence type="ECO:0000313" key="11">
    <source>
        <dbReference type="EMBL" id="ROT38380.1"/>
    </source>
</evidence>
<dbReference type="GO" id="GO:0030527">
    <property type="term" value="F:structural constituent of chromatin"/>
    <property type="evidence" value="ECO:0007669"/>
    <property type="project" value="InterPro"/>
</dbReference>
<evidence type="ECO:0000256" key="8">
    <source>
        <dbReference type="RuleBase" id="RU003894"/>
    </source>
</evidence>
<sequence length="207" mass="21726">MPPKKIAEEGAPAPAPKKSSHASYQDMITDAIMHLKDRNGSSRQSLKKYVRAQNDIKVTDRMFDSLFNKALKSGVEKGVFEQPKGPSGGTKLAKKTAKPAGAKQATGEKKTTTKKTTTEKKTAPKKATTTTTAKKAAVDKEAKPKKATTAKEKKTTAKKATSTDKPAALSKTKTGRVSKATTAKAGPKKAGPKKASTTKNTAAAAAS</sequence>
<feature type="domain" description="H15" evidence="10">
    <location>
        <begin position="20"/>
        <end position="94"/>
    </location>
</feature>
<dbReference type="EMBL" id="ML119055">
    <property type="protein sequence ID" value="ROT38380.1"/>
    <property type="molecule type" value="Genomic_DNA"/>
</dbReference>
<dbReference type="Pfam" id="PF00538">
    <property type="entry name" value="Linker_histone"/>
    <property type="match status" value="1"/>
</dbReference>
<evidence type="ECO:0000256" key="4">
    <source>
        <dbReference type="ARBA" id="ARBA00022454"/>
    </source>
</evidence>
<gene>
    <name evidence="11" type="ORF">SODALDRAFT_332948</name>
</gene>
<dbReference type="FunFam" id="1.10.10.10:FF:000383">
    <property type="entry name" value="Histone H1"/>
    <property type="match status" value="1"/>
</dbReference>
<dbReference type="GO" id="GO:0031492">
    <property type="term" value="F:nucleosomal DNA binding"/>
    <property type="evidence" value="ECO:0007669"/>
    <property type="project" value="TreeGrafter"/>
</dbReference>
<dbReference type="GeneID" id="39580316"/>
<evidence type="ECO:0000259" key="10">
    <source>
        <dbReference type="PROSITE" id="PS51504"/>
    </source>
</evidence>
<dbReference type="InterPro" id="IPR005819">
    <property type="entry name" value="H1/H5"/>
</dbReference>
<dbReference type="GO" id="GO:0030261">
    <property type="term" value="P:chromosome condensation"/>
    <property type="evidence" value="ECO:0007669"/>
    <property type="project" value="TreeGrafter"/>
</dbReference>
<dbReference type="GO" id="GO:0045910">
    <property type="term" value="P:negative regulation of DNA recombination"/>
    <property type="evidence" value="ECO:0007669"/>
    <property type="project" value="TreeGrafter"/>
</dbReference>
<dbReference type="AlphaFoldDB" id="A0A3N2PV63"/>
<dbReference type="STRING" id="1314773.A0A3N2PV63"/>
<evidence type="ECO:0000256" key="7">
    <source>
        <dbReference type="ARBA" id="ARBA00055135"/>
    </source>
</evidence>
<evidence type="ECO:0000256" key="3">
    <source>
        <dbReference type="ARBA" id="ARBA00020833"/>
    </source>
</evidence>
<feature type="compositionally biased region" description="Low complexity" evidence="9">
    <location>
        <begin position="193"/>
        <end position="207"/>
    </location>
</feature>
<dbReference type="RefSeq" id="XP_028466186.1">
    <property type="nucleotide sequence ID" value="XM_028611838.1"/>
</dbReference>
<feature type="region of interest" description="Disordered" evidence="9">
    <location>
        <begin position="1"/>
        <end position="23"/>
    </location>
</feature>
<evidence type="ECO:0000256" key="9">
    <source>
        <dbReference type="SAM" id="MobiDB-lite"/>
    </source>
</evidence>
<dbReference type="PRINTS" id="PR00624">
    <property type="entry name" value="HISTONEH5"/>
</dbReference>
<dbReference type="InterPro" id="IPR036388">
    <property type="entry name" value="WH-like_DNA-bd_sf"/>
</dbReference>
<feature type="compositionally biased region" description="Low complexity" evidence="9">
    <location>
        <begin position="125"/>
        <end position="135"/>
    </location>
</feature>
<dbReference type="CDD" id="cd00073">
    <property type="entry name" value="H15"/>
    <property type="match status" value="1"/>
</dbReference>
<dbReference type="SMART" id="SM00526">
    <property type="entry name" value="H15"/>
    <property type="match status" value="1"/>
</dbReference>
<reference evidence="11 12" key="1">
    <citation type="journal article" date="2018" name="Mol. Ecol.">
        <title>The obligate alkalophilic soda-lake fungus Sodiomyces alkalinus has shifted to a protein diet.</title>
        <authorList>
            <person name="Grum-Grzhimaylo A.A."/>
            <person name="Falkoski D.L."/>
            <person name="van den Heuvel J."/>
            <person name="Valero-Jimenez C.A."/>
            <person name="Min B."/>
            <person name="Choi I.G."/>
            <person name="Lipzen A."/>
            <person name="Daum C.G."/>
            <person name="Aanen D.K."/>
            <person name="Tsang A."/>
            <person name="Henrissat B."/>
            <person name="Bilanenko E.N."/>
            <person name="de Vries R.P."/>
            <person name="van Kan J.A.L."/>
            <person name="Grigoriev I.V."/>
            <person name="Debets A.J.M."/>
        </authorList>
    </citation>
    <scope>NUCLEOTIDE SEQUENCE [LARGE SCALE GENOMIC DNA]</scope>
    <source>
        <strain evidence="11 12">F11</strain>
    </source>
</reference>
<proteinExistence type="inferred from homology"/>
<feature type="compositionally biased region" description="Basic and acidic residues" evidence="9">
    <location>
        <begin position="136"/>
        <end position="155"/>
    </location>
</feature>
<dbReference type="PANTHER" id="PTHR11467:SF36">
    <property type="entry name" value="HISTONE 24-RELATED"/>
    <property type="match status" value="1"/>
</dbReference>
<keyword evidence="12" id="KW-1185">Reference proteome</keyword>
<evidence type="ECO:0000256" key="6">
    <source>
        <dbReference type="ARBA" id="ARBA00023242"/>
    </source>
</evidence>
<evidence type="ECO:0000256" key="5">
    <source>
        <dbReference type="ARBA" id="ARBA00023125"/>
    </source>
</evidence>
<dbReference type="PROSITE" id="PS51504">
    <property type="entry name" value="H15"/>
    <property type="match status" value="1"/>
</dbReference>
<dbReference type="SUPFAM" id="SSF46785">
    <property type="entry name" value="Winged helix' DNA-binding domain"/>
    <property type="match status" value="1"/>
</dbReference>
<dbReference type="GO" id="GO:0006334">
    <property type="term" value="P:nucleosome assembly"/>
    <property type="evidence" value="ECO:0007669"/>
    <property type="project" value="InterPro"/>
</dbReference>
<keyword evidence="6 8" id="KW-0539">Nucleus</keyword>
<accession>A0A3N2PV63</accession>
<comment type="function">
    <text evidence="7">Could act as an H1-type linker histone.</text>
</comment>
<keyword evidence="4 8" id="KW-0158">Chromosome</keyword>
<feature type="compositionally biased region" description="Low complexity" evidence="9">
    <location>
        <begin position="158"/>
        <end position="168"/>
    </location>
</feature>
<dbReference type="Proteomes" id="UP000272025">
    <property type="component" value="Unassembled WGS sequence"/>
</dbReference>
<dbReference type="InterPro" id="IPR005818">
    <property type="entry name" value="Histone_H1/H5_H15"/>
</dbReference>
<evidence type="ECO:0000256" key="1">
    <source>
        <dbReference type="ARBA" id="ARBA00004123"/>
    </source>
</evidence>
<dbReference type="GO" id="GO:0000786">
    <property type="term" value="C:nucleosome"/>
    <property type="evidence" value="ECO:0007669"/>
    <property type="project" value="InterPro"/>
</dbReference>
<keyword evidence="5 8" id="KW-0238">DNA-binding</keyword>